<reference evidence="4 5" key="1">
    <citation type="submission" date="2024-04" db="EMBL/GenBank/DDBJ databases">
        <authorList>
            <consortium name="Genoscope - CEA"/>
            <person name="William W."/>
        </authorList>
    </citation>
    <scope>NUCLEOTIDE SEQUENCE [LARGE SCALE GENOMIC DNA]</scope>
</reference>
<evidence type="ECO:0000256" key="2">
    <source>
        <dbReference type="SAM" id="Coils"/>
    </source>
</evidence>
<feature type="compositionally biased region" description="Basic residues" evidence="3">
    <location>
        <begin position="139"/>
        <end position="154"/>
    </location>
</feature>
<keyword evidence="2" id="KW-0175">Coiled coil</keyword>
<feature type="compositionally biased region" description="Basic and acidic residues" evidence="3">
    <location>
        <begin position="185"/>
        <end position="202"/>
    </location>
</feature>
<gene>
    <name evidence="4" type="ORF">GSLYS_00018092001</name>
</gene>
<feature type="region of interest" description="Disordered" evidence="3">
    <location>
        <begin position="291"/>
        <end position="322"/>
    </location>
</feature>
<keyword evidence="5" id="KW-1185">Reference proteome</keyword>
<dbReference type="InterPro" id="IPR051771">
    <property type="entry name" value="FAM167_domain"/>
</dbReference>
<feature type="region of interest" description="Disordered" evidence="3">
    <location>
        <begin position="1"/>
        <end position="32"/>
    </location>
</feature>
<name>A0AAV2ID16_LYMST</name>
<proteinExistence type="inferred from homology"/>
<dbReference type="Pfam" id="PF11652">
    <property type="entry name" value="FAM167"/>
    <property type="match status" value="1"/>
</dbReference>
<feature type="compositionally biased region" description="Low complexity" evidence="3">
    <location>
        <begin position="353"/>
        <end position="369"/>
    </location>
</feature>
<dbReference type="PANTHER" id="PTHR32289">
    <property type="entry name" value="PROTEIN FAM167A"/>
    <property type="match status" value="1"/>
</dbReference>
<feature type="compositionally biased region" description="Basic and acidic residues" evidence="3">
    <location>
        <begin position="49"/>
        <end position="60"/>
    </location>
</feature>
<comment type="caution">
    <text evidence="4">The sequence shown here is derived from an EMBL/GenBank/DDBJ whole genome shotgun (WGS) entry which is preliminary data.</text>
</comment>
<accession>A0AAV2ID16</accession>
<protein>
    <recommendedName>
        <fullName evidence="6">BMERB domain-containing protein</fullName>
    </recommendedName>
</protein>
<evidence type="ECO:0000256" key="1">
    <source>
        <dbReference type="ARBA" id="ARBA00005489"/>
    </source>
</evidence>
<dbReference type="PANTHER" id="PTHR32289:SF1">
    <property type="entry name" value="PROTEIN FAM167A-LIKE"/>
    <property type="match status" value="1"/>
</dbReference>
<dbReference type="Proteomes" id="UP001497497">
    <property type="component" value="Unassembled WGS sequence"/>
</dbReference>
<sequence>MGTRPDDPSMTPSQQRKRPLSIIQEYDSDDAGVPEVILDLGDVVKTKLNAKENSNKDGARHGKGNKAVNGGGSLPGEPQTPNQTKSHSPSPGKSKHSTKKNPPKDASAKPPKSTTAAPPKSINVHHDPPSPSSDIKTPAWKKKKNRKSASKHNGAHVGSSSPTGLPLKPFQERAPASSPPPPARLQHDEGKRTPEAVAKNKPDALTNGDAVTIPVSSAPKIVADGYGLARIRETAERLNLTSTSPPSPLPSLSHSPKFSHRLRLATATTPCRPLSEGAALMGVTIPQITITPSAGTGRLAPDTAAADRSPDTDPENLTTRLSPILSRRLPYLTSKYSSSKFGSSFFNRRVRSDSSGSLSEGELSEGSNSVIDSSEDTPYLVSDFKRLKETTEKLQLSPRRPSIMLWRQKYMEGSETRVTAGYLNGDVSEERLTTDRKQRINEALDWLKNELQEMRSQDQTLARQLLTIRQDIHQLKLQRCTAEHQDLIDDYQSEMEDLHELSYVLDIPQPLYGNNPLKHIGVTRLNLSARRFSAC</sequence>
<evidence type="ECO:0000313" key="5">
    <source>
        <dbReference type="Proteomes" id="UP001497497"/>
    </source>
</evidence>
<evidence type="ECO:0008006" key="6">
    <source>
        <dbReference type="Google" id="ProtNLM"/>
    </source>
</evidence>
<organism evidence="4 5">
    <name type="scientific">Lymnaea stagnalis</name>
    <name type="common">Great pond snail</name>
    <name type="synonym">Helix stagnalis</name>
    <dbReference type="NCBI Taxonomy" id="6523"/>
    <lineage>
        <taxon>Eukaryota</taxon>
        <taxon>Metazoa</taxon>
        <taxon>Spiralia</taxon>
        <taxon>Lophotrochozoa</taxon>
        <taxon>Mollusca</taxon>
        <taxon>Gastropoda</taxon>
        <taxon>Heterobranchia</taxon>
        <taxon>Euthyneura</taxon>
        <taxon>Panpulmonata</taxon>
        <taxon>Hygrophila</taxon>
        <taxon>Lymnaeoidea</taxon>
        <taxon>Lymnaeidae</taxon>
        <taxon>Lymnaea</taxon>
    </lineage>
</organism>
<evidence type="ECO:0000313" key="4">
    <source>
        <dbReference type="EMBL" id="CAL1544579.1"/>
    </source>
</evidence>
<evidence type="ECO:0000256" key="3">
    <source>
        <dbReference type="SAM" id="MobiDB-lite"/>
    </source>
</evidence>
<feature type="coiled-coil region" evidence="2">
    <location>
        <begin position="437"/>
        <end position="501"/>
    </location>
</feature>
<dbReference type="EMBL" id="CAXITT010000631">
    <property type="protein sequence ID" value="CAL1544579.1"/>
    <property type="molecule type" value="Genomic_DNA"/>
</dbReference>
<comment type="similarity">
    <text evidence="1">Belongs to the FAM167 (SEC) family.</text>
</comment>
<dbReference type="AlphaFoldDB" id="A0AAV2ID16"/>
<feature type="compositionally biased region" description="Low complexity" evidence="3">
    <location>
        <begin position="108"/>
        <end position="121"/>
    </location>
</feature>
<feature type="region of interest" description="Disordered" evidence="3">
    <location>
        <begin position="353"/>
        <end position="375"/>
    </location>
</feature>
<dbReference type="InterPro" id="IPR024280">
    <property type="entry name" value="FAM167"/>
</dbReference>
<feature type="region of interest" description="Disordered" evidence="3">
    <location>
        <begin position="49"/>
        <end position="211"/>
    </location>
</feature>